<evidence type="ECO:0000313" key="2">
    <source>
        <dbReference type="Proteomes" id="UP000799770"/>
    </source>
</evidence>
<dbReference type="EMBL" id="ML977394">
    <property type="protein sequence ID" value="KAF2105235.1"/>
    <property type="molecule type" value="Genomic_DNA"/>
</dbReference>
<dbReference type="AlphaFoldDB" id="A0A6A5YDV3"/>
<name>A0A6A5YDV3_9PLEO</name>
<keyword evidence="2" id="KW-1185">Reference proteome</keyword>
<gene>
    <name evidence="1" type="ORF">BDV96DRAFT_655820</name>
</gene>
<organism evidence="1 2">
    <name type="scientific">Lophiotrema nucula</name>
    <dbReference type="NCBI Taxonomy" id="690887"/>
    <lineage>
        <taxon>Eukaryota</taxon>
        <taxon>Fungi</taxon>
        <taxon>Dikarya</taxon>
        <taxon>Ascomycota</taxon>
        <taxon>Pezizomycotina</taxon>
        <taxon>Dothideomycetes</taxon>
        <taxon>Pleosporomycetidae</taxon>
        <taxon>Pleosporales</taxon>
        <taxon>Lophiotremataceae</taxon>
        <taxon>Lophiotrema</taxon>
    </lineage>
</organism>
<dbReference type="Proteomes" id="UP000799770">
    <property type="component" value="Unassembled WGS sequence"/>
</dbReference>
<evidence type="ECO:0008006" key="3">
    <source>
        <dbReference type="Google" id="ProtNLM"/>
    </source>
</evidence>
<dbReference type="OrthoDB" id="1668230at2759"/>
<accession>A0A6A5YDV3</accession>
<reference evidence="1" key="1">
    <citation type="journal article" date="2020" name="Stud. Mycol.">
        <title>101 Dothideomycetes genomes: a test case for predicting lifestyles and emergence of pathogens.</title>
        <authorList>
            <person name="Haridas S."/>
            <person name="Albert R."/>
            <person name="Binder M."/>
            <person name="Bloem J."/>
            <person name="Labutti K."/>
            <person name="Salamov A."/>
            <person name="Andreopoulos B."/>
            <person name="Baker S."/>
            <person name="Barry K."/>
            <person name="Bills G."/>
            <person name="Bluhm B."/>
            <person name="Cannon C."/>
            <person name="Castanera R."/>
            <person name="Culley D."/>
            <person name="Daum C."/>
            <person name="Ezra D."/>
            <person name="Gonzalez J."/>
            <person name="Henrissat B."/>
            <person name="Kuo A."/>
            <person name="Liang C."/>
            <person name="Lipzen A."/>
            <person name="Lutzoni F."/>
            <person name="Magnuson J."/>
            <person name="Mondo S."/>
            <person name="Nolan M."/>
            <person name="Ohm R."/>
            <person name="Pangilinan J."/>
            <person name="Park H.-J."/>
            <person name="Ramirez L."/>
            <person name="Alfaro M."/>
            <person name="Sun H."/>
            <person name="Tritt A."/>
            <person name="Yoshinaga Y."/>
            <person name="Zwiers L.-H."/>
            <person name="Turgeon B."/>
            <person name="Goodwin S."/>
            <person name="Spatafora J."/>
            <person name="Crous P."/>
            <person name="Grigoriev I."/>
        </authorList>
    </citation>
    <scope>NUCLEOTIDE SEQUENCE</scope>
    <source>
        <strain evidence="1">CBS 627.86</strain>
    </source>
</reference>
<evidence type="ECO:0000313" key="1">
    <source>
        <dbReference type="EMBL" id="KAF2105235.1"/>
    </source>
</evidence>
<proteinExistence type="predicted"/>
<dbReference type="InterPro" id="IPR011009">
    <property type="entry name" value="Kinase-like_dom_sf"/>
</dbReference>
<sequence length="104" mass="11731">MAATNPREPINYETCPNSNCRFSWPENTTEAMELPTTDPSSIEDIEIEKRIYKRLGSHPNIVSCLRIAETGPVSVCAEHIVLKRAEYGTIRQYFLDRGTSTKAV</sequence>
<dbReference type="SUPFAM" id="SSF56112">
    <property type="entry name" value="Protein kinase-like (PK-like)"/>
    <property type="match status" value="1"/>
</dbReference>
<protein>
    <recommendedName>
        <fullName evidence="3">Protein kinase domain-containing protein</fullName>
    </recommendedName>
</protein>